<evidence type="ECO:0000313" key="2">
    <source>
        <dbReference type="Proteomes" id="UP000243140"/>
    </source>
</evidence>
<name>A0ABX3SSD1_MYCMA</name>
<organism evidence="1 2">
    <name type="scientific">Mycobacterium malmoense</name>
    <dbReference type="NCBI Taxonomy" id="1780"/>
    <lineage>
        <taxon>Bacteria</taxon>
        <taxon>Bacillati</taxon>
        <taxon>Actinomycetota</taxon>
        <taxon>Actinomycetes</taxon>
        <taxon>Mycobacteriales</taxon>
        <taxon>Mycobacteriaceae</taxon>
        <taxon>Mycobacterium</taxon>
    </lineage>
</organism>
<proteinExistence type="predicted"/>
<evidence type="ECO:0008006" key="3">
    <source>
        <dbReference type="Google" id="ProtNLM"/>
    </source>
</evidence>
<dbReference type="RefSeq" id="WP_071509260.1">
    <property type="nucleotide sequence ID" value="NZ_CP060015.1"/>
</dbReference>
<keyword evidence="2" id="KW-1185">Reference proteome</keyword>
<protein>
    <recommendedName>
        <fullName evidence="3">PE-PGRS family protein</fullName>
    </recommendedName>
</protein>
<dbReference type="Proteomes" id="UP000243140">
    <property type="component" value="Unassembled WGS sequence"/>
</dbReference>
<sequence>MAAGVAVIGASLIAVNPLAPNVVSSTEYRAIEHRAVQLTSGISDVVSDYQDVVSQAVTNLQTLGGEAGVAIPGLLQQIGANLSGTGGLLNTAFSGTESALQSALYGGWYGGDDGFVFGLLGGTLTHNGVTESGSTLQEILTALGQGNFYSAYSFYDTWSLEALQHITKPLLSPILSTSKTGALPTPTLPGQFLQTLTNVVETFLNYNNLQSLTGALLSPQISVTFGFLGDLGNIGADLSSGNFGGAVTDTLKVPADLVGDLLNGYINPNTVFNPTGKAFTGLLNSGSLLQQLLYTWPNELAAALGGSSTGTLTSASAQAGVSLSNVLAPAASLLPNLADAVQPSLLAGNLSSTIGPLLANAAAQLSATLTPNLISGLLLHLPSLLLALL</sequence>
<gene>
    <name evidence="1" type="ORF">BST29_11520</name>
</gene>
<accession>A0ABX3SSD1</accession>
<reference evidence="1 2" key="1">
    <citation type="submission" date="2017-02" db="EMBL/GenBank/DDBJ databases">
        <title>The new phylogeny of genus Mycobacterium.</title>
        <authorList>
            <person name="Tortoli E."/>
            <person name="Trovato A."/>
            <person name="Cirillo D.M."/>
        </authorList>
    </citation>
    <scope>NUCLEOTIDE SEQUENCE [LARGE SCALE GENOMIC DNA]</scope>
    <source>
        <strain evidence="1 2">IP1130001</strain>
    </source>
</reference>
<evidence type="ECO:0000313" key="1">
    <source>
        <dbReference type="EMBL" id="ORA82865.1"/>
    </source>
</evidence>
<comment type="caution">
    <text evidence="1">The sequence shown here is derived from an EMBL/GenBank/DDBJ whole genome shotgun (WGS) entry which is preliminary data.</text>
</comment>
<dbReference type="EMBL" id="MVHV01000009">
    <property type="protein sequence ID" value="ORA82865.1"/>
    <property type="molecule type" value="Genomic_DNA"/>
</dbReference>